<dbReference type="AlphaFoldDB" id="A0A4Y2MHQ3"/>
<dbReference type="EMBL" id="BGPR01007338">
    <property type="protein sequence ID" value="GBN26109.1"/>
    <property type="molecule type" value="Genomic_DNA"/>
</dbReference>
<gene>
    <name evidence="1" type="ORF">AVEN_169634_1</name>
</gene>
<name>A0A4Y2MHQ3_ARAVE</name>
<sequence>MSHRPCRSIRVKLNESRCNNSSTEARVLVALTGHGPTPPEGGTYYNWRRELNTPVRTRLLIRWLLVHGLVPPARENRRCCRELAQRTELDFCQAGLHKLVGSLQSDMKTFAENWLNGQNVISAKPGYTSWSVLFRERYENSCRELAQRTEHDFCQAGLHKLVGSLQSDMKTVAENWLNGLDVISAKPGYTNRKEIRLTWFVRWQTVITDRYVLLRLWRREDGELGCGHPDQGVVAQSSGGVSVDGGQLDHVPGALRQAPHQLRGDARRQRELLLQTCNNKGRISIEQRSPTTAL</sequence>
<accession>A0A4Y2MHQ3</accession>
<keyword evidence="2" id="KW-1185">Reference proteome</keyword>
<evidence type="ECO:0000313" key="1">
    <source>
        <dbReference type="EMBL" id="GBN26109.1"/>
    </source>
</evidence>
<protein>
    <submittedName>
        <fullName evidence="1">Uncharacterized protein</fullName>
    </submittedName>
</protein>
<comment type="caution">
    <text evidence="1">The sequence shown here is derived from an EMBL/GenBank/DDBJ whole genome shotgun (WGS) entry which is preliminary data.</text>
</comment>
<dbReference type="Proteomes" id="UP000499080">
    <property type="component" value="Unassembled WGS sequence"/>
</dbReference>
<proteinExistence type="predicted"/>
<evidence type="ECO:0000313" key="2">
    <source>
        <dbReference type="Proteomes" id="UP000499080"/>
    </source>
</evidence>
<organism evidence="1 2">
    <name type="scientific">Araneus ventricosus</name>
    <name type="common">Orbweaver spider</name>
    <name type="synonym">Epeira ventricosa</name>
    <dbReference type="NCBI Taxonomy" id="182803"/>
    <lineage>
        <taxon>Eukaryota</taxon>
        <taxon>Metazoa</taxon>
        <taxon>Ecdysozoa</taxon>
        <taxon>Arthropoda</taxon>
        <taxon>Chelicerata</taxon>
        <taxon>Arachnida</taxon>
        <taxon>Araneae</taxon>
        <taxon>Araneomorphae</taxon>
        <taxon>Entelegynae</taxon>
        <taxon>Araneoidea</taxon>
        <taxon>Araneidae</taxon>
        <taxon>Araneus</taxon>
    </lineage>
</organism>
<reference evidence="1 2" key="1">
    <citation type="journal article" date="2019" name="Sci. Rep.">
        <title>Orb-weaving spider Araneus ventricosus genome elucidates the spidroin gene catalogue.</title>
        <authorList>
            <person name="Kono N."/>
            <person name="Nakamura H."/>
            <person name="Ohtoshi R."/>
            <person name="Moran D.A.P."/>
            <person name="Shinohara A."/>
            <person name="Yoshida Y."/>
            <person name="Fujiwara M."/>
            <person name="Mori M."/>
            <person name="Tomita M."/>
            <person name="Arakawa K."/>
        </authorList>
    </citation>
    <scope>NUCLEOTIDE SEQUENCE [LARGE SCALE GENOMIC DNA]</scope>
</reference>